<dbReference type="AlphaFoldDB" id="A0A0D2H697"/>
<keyword evidence="2" id="KW-1185">Reference proteome</keyword>
<proteinExistence type="predicted"/>
<dbReference type="GeneID" id="27712558"/>
<organism evidence="1 2">
    <name type="scientific">Fonsecaea multimorphosa CBS 102226</name>
    <dbReference type="NCBI Taxonomy" id="1442371"/>
    <lineage>
        <taxon>Eukaryota</taxon>
        <taxon>Fungi</taxon>
        <taxon>Dikarya</taxon>
        <taxon>Ascomycota</taxon>
        <taxon>Pezizomycotina</taxon>
        <taxon>Eurotiomycetes</taxon>
        <taxon>Chaetothyriomycetidae</taxon>
        <taxon>Chaetothyriales</taxon>
        <taxon>Herpotrichiellaceae</taxon>
        <taxon>Fonsecaea</taxon>
    </lineage>
</organism>
<sequence length="289" mass="33112">MVSWFQLPAEIRSRVYEYAFGALVFKPLQPPDSATQTDNPSQTPSTSFASLAVCRKWKREVAPYLLSRGTFDFTGHPGDPPHLVCPQVYEIMRQVVILETHCFSTDWLHHVLDKMAQVQTVTIRKLRKTGPVDNSVFDGPKLTQGFIERVKCDPIKTLLTGYLFDHIYIKKMLTLQGRKRSVLLEGRLWLADNTEDIHSVREILFFPQQMPKSTSTDSFVSKKFAIDLDSWRVRIEGVLEGATVYEVQAAEPAPVKLSCFDDEEGMFEYLISQHISQHWTSSRHVRGTY</sequence>
<dbReference type="EMBL" id="KN848074">
    <property type="protein sequence ID" value="KIX97360.1"/>
    <property type="molecule type" value="Genomic_DNA"/>
</dbReference>
<name>A0A0D2H697_9EURO</name>
<evidence type="ECO:0008006" key="3">
    <source>
        <dbReference type="Google" id="ProtNLM"/>
    </source>
</evidence>
<protein>
    <recommendedName>
        <fullName evidence="3">F-box domain-containing protein</fullName>
    </recommendedName>
</protein>
<dbReference type="RefSeq" id="XP_016631483.1">
    <property type="nucleotide sequence ID" value="XM_016777312.1"/>
</dbReference>
<evidence type="ECO:0000313" key="1">
    <source>
        <dbReference type="EMBL" id="KIX97360.1"/>
    </source>
</evidence>
<dbReference type="Proteomes" id="UP000053411">
    <property type="component" value="Unassembled WGS sequence"/>
</dbReference>
<reference evidence="1 2" key="1">
    <citation type="submission" date="2015-01" db="EMBL/GenBank/DDBJ databases">
        <title>The Genome Sequence of Fonsecaea multimorphosa CBS 102226.</title>
        <authorList>
            <consortium name="The Broad Institute Genomics Platform"/>
            <person name="Cuomo C."/>
            <person name="de Hoog S."/>
            <person name="Gorbushina A."/>
            <person name="Stielow B."/>
            <person name="Teixiera M."/>
            <person name="Abouelleil A."/>
            <person name="Chapman S.B."/>
            <person name="Priest M."/>
            <person name="Young S.K."/>
            <person name="Wortman J."/>
            <person name="Nusbaum C."/>
            <person name="Birren B."/>
        </authorList>
    </citation>
    <scope>NUCLEOTIDE SEQUENCE [LARGE SCALE GENOMIC DNA]</scope>
    <source>
        <strain evidence="1 2">CBS 102226</strain>
    </source>
</reference>
<dbReference type="OrthoDB" id="62952at2759"/>
<dbReference type="VEuPathDB" id="FungiDB:Z520_06812"/>
<evidence type="ECO:0000313" key="2">
    <source>
        <dbReference type="Proteomes" id="UP000053411"/>
    </source>
</evidence>
<accession>A0A0D2H697</accession>
<gene>
    <name evidence="1" type="ORF">Z520_06812</name>
</gene>